<dbReference type="PANTHER" id="PTHR35789:SF1">
    <property type="entry name" value="SPORE GERMINATION PROTEIN B3"/>
    <property type="match status" value="1"/>
</dbReference>
<keyword evidence="12" id="KW-1185">Reference proteome</keyword>
<organism evidence="11 12">
    <name type="scientific">Cohnella endophytica</name>
    <dbReference type="NCBI Taxonomy" id="2419778"/>
    <lineage>
        <taxon>Bacteria</taxon>
        <taxon>Bacillati</taxon>
        <taxon>Bacillota</taxon>
        <taxon>Bacilli</taxon>
        <taxon>Bacillales</taxon>
        <taxon>Paenibacillaceae</taxon>
        <taxon>Cohnella</taxon>
    </lineage>
</organism>
<dbReference type="AlphaFoldDB" id="A0A494XWZ1"/>
<evidence type="ECO:0000256" key="1">
    <source>
        <dbReference type="ARBA" id="ARBA00004635"/>
    </source>
</evidence>
<keyword evidence="6" id="KW-0564">Palmitate</keyword>
<evidence type="ECO:0000256" key="4">
    <source>
        <dbReference type="ARBA" id="ARBA00022729"/>
    </source>
</evidence>
<evidence type="ECO:0000313" key="11">
    <source>
        <dbReference type="EMBL" id="RKP55032.1"/>
    </source>
</evidence>
<keyword evidence="7" id="KW-0449">Lipoprotein</keyword>
<dbReference type="Pfam" id="PF05504">
    <property type="entry name" value="Spore_GerAC"/>
    <property type="match status" value="1"/>
</dbReference>
<protein>
    <submittedName>
        <fullName evidence="11">Ger(X)C family spore germination protein</fullName>
    </submittedName>
</protein>
<keyword evidence="3" id="KW-0309">Germination</keyword>
<sequence>MGRRPLAYLWLHIFHSPSDDDLARLHRKARKEETVMKGLWRNGASLLFPLFCWPLLTGCWDRLDPENMAFIMAIGVDQGPRNDYIYTFAVAMPKSSSGAAGGGGGGSNDSSQKIVDVFSVEGDNLAATLLASQSFVARRLTLIHSKVFVLGEGIARQGVMPVLSEVVRNDEFRRTVNILTTKGQANAFIQHIKPKMEKDINLWFELELDPHNIGAVTPRNSRFHDFIADMEQPGTGGMTILSAASPDVDKGKGNISDGEDSSESESEPPITGDQYAGSLRRSGEVPVDFFGSAVYKGQKLAGFLTGAETKTLNMLRGEFEKTIWEFRDPSDPKYNLSINMNSQKKARMNLKRTKDQIRVTFHVQMEGDLMGSLSTVDYTQPENRKKLERSIENQMQDRASDLLDKTLYKWESDCFHIGNRLRANFPTLQKWYAYKWREHIKETKYELDIRFRMRRHGDQVGPAVEGDKLKK</sequence>
<name>A0A494XWZ1_9BACL</name>
<evidence type="ECO:0000259" key="10">
    <source>
        <dbReference type="Pfam" id="PF25198"/>
    </source>
</evidence>
<dbReference type="EMBL" id="RBZM01000004">
    <property type="protein sequence ID" value="RKP55032.1"/>
    <property type="molecule type" value="Genomic_DNA"/>
</dbReference>
<feature type="domain" description="Spore germination protein N-terminal" evidence="10">
    <location>
        <begin position="61"/>
        <end position="237"/>
    </location>
</feature>
<evidence type="ECO:0000256" key="3">
    <source>
        <dbReference type="ARBA" id="ARBA00022544"/>
    </source>
</evidence>
<evidence type="ECO:0000313" key="12">
    <source>
        <dbReference type="Proteomes" id="UP000282076"/>
    </source>
</evidence>
<dbReference type="InterPro" id="IPR008844">
    <property type="entry name" value="Spore_GerAC-like"/>
</dbReference>
<dbReference type="PANTHER" id="PTHR35789">
    <property type="entry name" value="SPORE GERMINATION PROTEIN B3"/>
    <property type="match status" value="1"/>
</dbReference>
<dbReference type="GO" id="GO:0016020">
    <property type="term" value="C:membrane"/>
    <property type="evidence" value="ECO:0007669"/>
    <property type="project" value="UniProtKB-SubCell"/>
</dbReference>
<dbReference type="InterPro" id="IPR038501">
    <property type="entry name" value="Spore_GerAC_C_sf"/>
</dbReference>
<evidence type="ECO:0000259" key="9">
    <source>
        <dbReference type="Pfam" id="PF05504"/>
    </source>
</evidence>
<feature type="compositionally biased region" description="Acidic residues" evidence="8">
    <location>
        <begin position="257"/>
        <end position="266"/>
    </location>
</feature>
<dbReference type="Gene3D" id="3.30.300.210">
    <property type="entry name" value="Nutrient germinant receptor protein C, domain 3"/>
    <property type="match status" value="1"/>
</dbReference>
<dbReference type="InterPro" id="IPR057336">
    <property type="entry name" value="GerAC_N"/>
</dbReference>
<keyword evidence="4" id="KW-0732">Signal</keyword>
<comment type="subcellular location">
    <subcellularLocation>
        <location evidence="1">Membrane</location>
        <topology evidence="1">Lipid-anchor</topology>
    </subcellularLocation>
</comment>
<dbReference type="NCBIfam" id="TIGR02887">
    <property type="entry name" value="spore_ger_x_C"/>
    <property type="match status" value="1"/>
</dbReference>
<evidence type="ECO:0000256" key="5">
    <source>
        <dbReference type="ARBA" id="ARBA00023136"/>
    </source>
</evidence>
<comment type="caution">
    <text evidence="11">The sequence shown here is derived from an EMBL/GenBank/DDBJ whole genome shotgun (WGS) entry which is preliminary data.</text>
</comment>
<reference evidence="11 12" key="1">
    <citation type="submission" date="2018-10" db="EMBL/GenBank/DDBJ databases">
        <title>Cohnella sp. M2MS4P-1, whole genome shotgun sequence.</title>
        <authorList>
            <person name="Tuo L."/>
        </authorList>
    </citation>
    <scope>NUCLEOTIDE SEQUENCE [LARGE SCALE GENOMIC DNA]</scope>
    <source>
        <strain evidence="11 12">M2MS4P-1</strain>
    </source>
</reference>
<gene>
    <name evidence="11" type="ORF">D7Z26_07320</name>
</gene>
<dbReference type="Pfam" id="PF25198">
    <property type="entry name" value="Spore_GerAC_N"/>
    <property type="match status" value="1"/>
</dbReference>
<feature type="domain" description="Spore germination GerAC-like C-terminal" evidence="9">
    <location>
        <begin position="291"/>
        <end position="457"/>
    </location>
</feature>
<dbReference type="Proteomes" id="UP000282076">
    <property type="component" value="Unassembled WGS sequence"/>
</dbReference>
<evidence type="ECO:0000256" key="8">
    <source>
        <dbReference type="SAM" id="MobiDB-lite"/>
    </source>
</evidence>
<keyword evidence="5" id="KW-0472">Membrane</keyword>
<feature type="region of interest" description="Disordered" evidence="8">
    <location>
        <begin position="241"/>
        <end position="277"/>
    </location>
</feature>
<comment type="similarity">
    <text evidence="2">Belongs to the GerABKC lipoprotein family.</text>
</comment>
<dbReference type="GO" id="GO:0009847">
    <property type="term" value="P:spore germination"/>
    <property type="evidence" value="ECO:0007669"/>
    <property type="project" value="InterPro"/>
</dbReference>
<accession>A0A494XWZ1</accession>
<dbReference type="InterPro" id="IPR046953">
    <property type="entry name" value="Spore_GerAC-like_C"/>
</dbReference>
<evidence type="ECO:0000256" key="6">
    <source>
        <dbReference type="ARBA" id="ARBA00023139"/>
    </source>
</evidence>
<evidence type="ECO:0000256" key="2">
    <source>
        <dbReference type="ARBA" id="ARBA00007886"/>
    </source>
</evidence>
<evidence type="ECO:0000256" key="7">
    <source>
        <dbReference type="ARBA" id="ARBA00023288"/>
    </source>
</evidence>
<proteinExistence type="inferred from homology"/>